<protein>
    <submittedName>
        <fullName evidence="3">Uncharacterized protein</fullName>
    </submittedName>
</protein>
<reference evidence="3" key="1">
    <citation type="submission" date="2019-12" db="UniProtKB">
        <authorList>
            <consortium name="WormBaseParasite"/>
        </authorList>
    </citation>
    <scope>IDENTIFICATION</scope>
</reference>
<keyword evidence="1" id="KW-1133">Transmembrane helix</keyword>
<feature type="transmembrane region" description="Helical" evidence="1">
    <location>
        <begin position="66"/>
        <end position="84"/>
    </location>
</feature>
<name>A0A5S6QXQ3_TRIMR</name>
<dbReference type="WBParaSite" id="TMUE_3000011908.1">
    <property type="protein sequence ID" value="TMUE_3000011908.1"/>
    <property type="gene ID" value="WBGene00291032"/>
</dbReference>
<keyword evidence="1" id="KW-0472">Membrane</keyword>
<organism evidence="2 3">
    <name type="scientific">Trichuris muris</name>
    <name type="common">Mouse whipworm</name>
    <dbReference type="NCBI Taxonomy" id="70415"/>
    <lineage>
        <taxon>Eukaryota</taxon>
        <taxon>Metazoa</taxon>
        <taxon>Ecdysozoa</taxon>
        <taxon>Nematoda</taxon>
        <taxon>Enoplea</taxon>
        <taxon>Dorylaimia</taxon>
        <taxon>Trichinellida</taxon>
        <taxon>Trichuridae</taxon>
        <taxon>Trichuris</taxon>
    </lineage>
</organism>
<dbReference type="AlphaFoldDB" id="A0A5S6QXQ3"/>
<dbReference type="Proteomes" id="UP000046395">
    <property type="component" value="Unassembled WGS sequence"/>
</dbReference>
<evidence type="ECO:0000313" key="2">
    <source>
        <dbReference type="Proteomes" id="UP000046395"/>
    </source>
</evidence>
<sequence>MDSNFLNAALEQSVRPWASACIGLRDLPGPLTRVAAESTFTWRGVLDAVLDSGSRCIQGLTNDECVFWLGVGTFVSLFSIAAVNRHPYHKIRAREMQRAFTKSVQRGHFETNACCPGTIVCRTVVVRRCISQKRSDGSIQTEIEEVRHGNRWSIGHRMNITFSDVITFEVSFSHSSADKTRLALQLQFYGSSFVHSVPGHCDTWNSQTV</sequence>
<proteinExistence type="predicted"/>
<accession>A0A5S6QXQ3</accession>
<evidence type="ECO:0000313" key="3">
    <source>
        <dbReference type="WBParaSite" id="TMUE_3000011908.1"/>
    </source>
</evidence>
<keyword evidence="1" id="KW-0812">Transmembrane</keyword>
<evidence type="ECO:0000256" key="1">
    <source>
        <dbReference type="SAM" id="Phobius"/>
    </source>
</evidence>
<keyword evidence="2" id="KW-1185">Reference proteome</keyword>